<keyword evidence="2" id="KW-1185">Reference proteome</keyword>
<protein>
    <submittedName>
        <fullName evidence="1">20433_t:CDS:1</fullName>
    </submittedName>
</protein>
<evidence type="ECO:0000313" key="2">
    <source>
        <dbReference type="Proteomes" id="UP000789920"/>
    </source>
</evidence>
<sequence>MVILSSWVLARKPKIINPFILEHPLFASLKRTFNCSSTRSGLVLNREEFQTVAQRKLILISLDWTRPKDPPLSLGHASILANLRHHNIDIFPRSWSVNVPTFSPDDVVEFIMMHANPYNDVALGAFVWNEQAIQHILRELKKHKFPGRVILGGPQVSYVKKGIEKYYRYADVYIRGYAENAIVKLMLSKSLFPCIKGVHYFGQPDLGLSAAAELDILPSPFLTKLILPQRFIRWETQRGCPFRCAFCQHRESDVSMKRRQFPMSRVIQEAEWIAKYSNIQDVAVLDPTFNSGPYYLDIMGKLIKEKYRGKLSLQCRIEMIKKEFLDKVVQLNDTAETVLEFGLQTTNPKEQAIINRSNNMKIVEKVLTQVRERNIKIEVSLIFGLPEQTITTFKKSIDFWFNHKVPVIHAFPLMLLRGTPLHEMKAELGLVESYEVASPEIDRVQTNIPHVASPSFTYEEWKEMSKIAESLEISTNNVSKSSNEKHNQFF</sequence>
<proteinExistence type="predicted"/>
<dbReference type="Proteomes" id="UP000789920">
    <property type="component" value="Unassembled WGS sequence"/>
</dbReference>
<accession>A0ACA9NEH8</accession>
<gene>
    <name evidence="1" type="ORF">RPERSI_LOCUS7806</name>
</gene>
<dbReference type="EMBL" id="CAJVQC010013567">
    <property type="protein sequence ID" value="CAG8649327.1"/>
    <property type="molecule type" value="Genomic_DNA"/>
</dbReference>
<name>A0ACA9NEH8_9GLOM</name>
<evidence type="ECO:0000313" key="1">
    <source>
        <dbReference type="EMBL" id="CAG8649327.1"/>
    </source>
</evidence>
<organism evidence="1 2">
    <name type="scientific">Racocetra persica</name>
    <dbReference type="NCBI Taxonomy" id="160502"/>
    <lineage>
        <taxon>Eukaryota</taxon>
        <taxon>Fungi</taxon>
        <taxon>Fungi incertae sedis</taxon>
        <taxon>Mucoromycota</taxon>
        <taxon>Glomeromycotina</taxon>
        <taxon>Glomeromycetes</taxon>
        <taxon>Diversisporales</taxon>
        <taxon>Gigasporaceae</taxon>
        <taxon>Racocetra</taxon>
    </lineage>
</organism>
<comment type="caution">
    <text evidence="1">The sequence shown here is derived from an EMBL/GenBank/DDBJ whole genome shotgun (WGS) entry which is preliminary data.</text>
</comment>
<reference evidence="1" key="1">
    <citation type="submission" date="2021-06" db="EMBL/GenBank/DDBJ databases">
        <authorList>
            <person name="Kallberg Y."/>
            <person name="Tangrot J."/>
            <person name="Rosling A."/>
        </authorList>
    </citation>
    <scope>NUCLEOTIDE SEQUENCE</scope>
    <source>
        <strain evidence="1">MA461A</strain>
    </source>
</reference>